<sequence length="68" mass="7634">MILSFSVRSHTSSPGGGCRFSLNTINLFNFLMASYFRVWVWYLLVDVEQILSASGGCNDCNISVYVDM</sequence>
<protein>
    <submittedName>
        <fullName evidence="1">Uncharacterized protein</fullName>
    </submittedName>
</protein>
<dbReference type="AlphaFoldDB" id="A0A2G9H8T8"/>
<dbReference type="Proteomes" id="UP000231279">
    <property type="component" value="Unassembled WGS sequence"/>
</dbReference>
<name>A0A2G9H8T8_9LAMI</name>
<evidence type="ECO:0000313" key="1">
    <source>
        <dbReference type="EMBL" id="PIN13924.1"/>
    </source>
</evidence>
<proteinExistence type="predicted"/>
<accession>A0A2G9H8T8</accession>
<dbReference type="EMBL" id="NKXS01002385">
    <property type="protein sequence ID" value="PIN13924.1"/>
    <property type="molecule type" value="Genomic_DNA"/>
</dbReference>
<organism evidence="1 2">
    <name type="scientific">Handroanthus impetiginosus</name>
    <dbReference type="NCBI Taxonomy" id="429701"/>
    <lineage>
        <taxon>Eukaryota</taxon>
        <taxon>Viridiplantae</taxon>
        <taxon>Streptophyta</taxon>
        <taxon>Embryophyta</taxon>
        <taxon>Tracheophyta</taxon>
        <taxon>Spermatophyta</taxon>
        <taxon>Magnoliopsida</taxon>
        <taxon>eudicotyledons</taxon>
        <taxon>Gunneridae</taxon>
        <taxon>Pentapetalae</taxon>
        <taxon>asterids</taxon>
        <taxon>lamiids</taxon>
        <taxon>Lamiales</taxon>
        <taxon>Bignoniaceae</taxon>
        <taxon>Crescentiina</taxon>
        <taxon>Tabebuia alliance</taxon>
        <taxon>Handroanthus</taxon>
    </lineage>
</organism>
<comment type="caution">
    <text evidence="1">The sequence shown here is derived from an EMBL/GenBank/DDBJ whole genome shotgun (WGS) entry which is preliminary data.</text>
</comment>
<reference evidence="2" key="1">
    <citation type="journal article" date="2018" name="Gigascience">
        <title>Genome assembly of the Pink Ipe (Handroanthus impetiginosus, Bignoniaceae), a highly valued, ecologically keystone Neotropical timber forest tree.</title>
        <authorList>
            <person name="Silva-Junior O.B."/>
            <person name="Grattapaglia D."/>
            <person name="Novaes E."/>
            <person name="Collevatti R.G."/>
        </authorList>
    </citation>
    <scope>NUCLEOTIDE SEQUENCE [LARGE SCALE GENOMIC DNA]</scope>
    <source>
        <strain evidence="2">cv. UFG-1</strain>
    </source>
</reference>
<evidence type="ECO:0000313" key="2">
    <source>
        <dbReference type="Proteomes" id="UP000231279"/>
    </source>
</evidence>
<gene>
    <name evidence="1" type="ORF">CDL12_13454</name>
</gene>
<keyword evidence="2" id="KW-1185">Reference proteome</keyword>